<reference evidence="7 8" key="1">
    <citation type="submission" date="2016-12" db="EMBL/GenBank/DDBJ databases">
        <authorList>
            <person name="Song W.-J."/>
            <person name="Kurnit D.M."/>
        </authorList>
    </citation>
    <scope>NUCLEOTIDE SEQUENCE [LARGE SCALE GENOMIC DNA]</scope>
    <source>
        <strain evidence="7 8">IMCC3135</strain>
    </source>
</reference>
<evidence type="ECO:0000256" key="1">
    <source>
        <dbReference type="ARBA" id="ARBA00004141"/>
    </source>
</evidence>
<feature type="transmembrane region" description="Helical" evidence="5">
    <location>
        <begin position="180"/>
        <end position="202"/>
    </location>
</feature>
<dbReference type="InterPro" id="IPR013525">
    <property type="entry name" value="ABC2_TM"/>
</dbReference>
<dbReference type="EMBL" id="CP018632">
    <property type="protein sequence ID" value="ASJ74686.1"/>
    <property type="molecule type" value="Genomic_DNA"/>
</dbReference>
<evidence type="ECO:0000259" key="6">
    <source>
        <dbReference type="Pfam" id="PF12698"/>
    </source>
</evidence>
<comment type="subcellular location">
    <subcellularLocation>
        <location evidence="1">Membrane</location>
        <topology evidence="1">Multi-pass membrane protein</topology>
    </subcellularLocation>
</comment>
<dbReference type="AlphaFoldDB" id="A0A2Z2NT58"/>
<dbReference type="GO" id="GO:0016020">
    <property type="term" value="C:membrane"/>
    <property type="evidence" value="ECO:0007669"/>
    <property type="project" value="UniProtKB-SubCell"/>
</dbReference>
<feature type="transmembrane region" description="Helical" evidence="5">
    <location>
        <begin position="21"/>
        <end position="44"/>
    </location>
</feature>
<dbReference type="GO" id="GO:0140359">
    <property type="term" value="F:ABC-type transporter activity"/>
    <property type="evidence" value="ECO:0007669"/>
    <property type="project" value="InterPro"/>
</dbReference>
<protein>
    <submittedName>
        <fullName evidence="7">ABC transporter permease protein NatB</fullName>
    </submittedName>
</protein>
<dbReference type="PANTHER" id="PTHR43471:SF3">
    <property type="entry name" value="ABC TRANSPORTER PERMEASE PROTEIN NATB"/>
    <property type="match status" value="1"/>
</dbReference>
<feature type="transmembrane region" description="Helical" evidence="5">
    <location>
        <begin position="274"/>
        <end position="294"/>
    </location>
</feature>
<sequence length="388" mass="42729">MNLFIIMFKEILDNLRDRQTVFYALLFGPVLLPVLLGGSLVASFKQLSINFDQVTSLSVVNAEQAPQLMEFLYSNNIDITAAPENVQESVRYGDNLVVLEIPDDFGAQLRQGQPAPLTLHVNSADKESSKAERRVTAILNVYERTLNSLRLQHRGIDPSTFDSLDIIQNDVSSDGASGQLLASILPFLFIMSMVMGGFYLAIDTTAGERERHSLEPLLSLPLERSAVVFGKYGATLCFVTLSSILTALSIYTLFRLFPVELMGGQIRFDGLTVTRAFLLASPLLPFISAMLITVSAITRSTKEAQTYLGLLMLVPMAPFFLLQFLTLRSTTASMSIPMLSQYQLLESAVLGDTIPWLHIGLSAAGTLAATALLLYCAGRLYQRERLLD</sequence>
<keyword evidence="2 5" id="KW-0812">Transmembrane</keyword>
<evidence type="ECO:0000256" key="3">
    <source>
        <dbReference type="ARBA" id="ARBA00022989"/>
    </source>
</evidence>
<dbReference type="RefSeq" id="WP_088919684.1">
    <property type="nucleotide sequence ID" value="NZ_CP018632.1"/>
</dbReference>
<feature type="transmembrane region" description="Helical" evidence="5">
    <location>
        <begin position="356"/>
        <end position="377"/>
    </location>
</feature>
<keyword evidence="4 5" id="KW-0472">Membrane</keyword>
<name>A0A2Z2NT58_9GAMM</name>
<dbReference type="KEGG" id="gai:IMCC3135_23085"/>
<evidence type="ECO:0000256" key="2">
    <source>
        <dbReference type="ARBA" id="ARBA00022692"/>
    </source>
</evidence>
<evidence type="ECO:0000313" key="7">
    <source>
        <dbReference type="EMBL" id="ASJ74686.1"/>
    </source>
</evidence>
<feature type="transmembrane region" description="Helical" evidence="5">
    <location>
        <begin position="306"/>
        <end position="325"/>
    </location>
</feature>
<dbReference type="Pfam" id="PF12698">
    <property type="entry name" value="ABC2_membrane_3"/>
    <property type="match status" value="1"/>
</dbReference>
<evidence type="ECO:0000256" key="5">
    <source>
        <dbReference type="SAM" id="Phobius"/>
    </source>
</evidence>
<feature type="transmembrane region" description="Helical" evidence="5">
    <location>
        <begin position="232"/>
        <end position="254"/>
    </location>
</feature>
<feature type="domain" description="ABC-2 type transporter transmembrane" evidence="6">
    <location>
        <begin position="30"/>
        <end position="374"/>
    </location>
</feature>
<keyword evidence="8" id="KW-1185">Reference proteome</keyword>
<keyword evidence="3 5" id="KW-1133">Transmembrane helix</keyword>
<dbReference type="PANTHER" id="PTHR43471">
    <property type="entry name" value="ABC TRANSPORTER PERMEASE"/>
    <property type="match status" value="1"/>
</dbReference>
<dbReference type="OrthoDB" id="5486437at2"/>
<dbReference type="Proteomes" id="UP000250079">
    <property type="component" value="Chromosome"/>
</dbReference>
<organism evidence="7 8">
    <name type="scientific">Granulosicoccus antarcticus IMCC3135</name>
    <dbReference type="NCBI Taxonomy" id="1192854"/>
    <lineage>
        <taxon>Bacteria</taxon>
        <taxon>Pseudomonadati</taxon>
        <taxon>Pseudomonadota</taxon>
        <taxon>Gammaproteobacteria</taxon>
        <taxon>Chromatiales</taxon>
        <taxon>Granulosicoccaceae</taxon>
        <taxon>Granulosicoccus</taxon>
    </lineage>
</organism>
<proteinExistence type="predicted"/>
<evidence type="ECO:0000313" key="8">
    <source>
        <dbReference type="Proteomes" id="UP000250079"/>
    </source>
</evidence>
<gene>
    <name evidence="7" type="primary">natB</name>
    <name evidence="7" type="ORF">IMCC3135_23085</name>
</gene>
<accession>A0A2Z2NT58</accession>
<evidence type="ECO:0000256" key="4">
    <source>
        <dbReference type="ARBA" id="ARBA00023136"/>
    </source>
</evidence>